<proteinExistence type="predicted"/>
<dbReference type="SUPFAM" id="SSF49785">
    <property type="entry name" value="Galactose-binding domain-like"/>
    <property type="match status" value="1"/>
</dbReference>
<dbReference type="SUPFAM" id="SSF81383">
    <property type="entry name" value="F-box domain"/>
    <property type="match status" value="1"/>
</dbReference>
<dbReference type="Proteomes" id="UP000187209">
    <property type="component" value="Unassembled WGS sequence"/>
</dbReference>
<protein>
    <recommendedName>
        <fullName evidence="1">F-box domain-containing protein</fullName>
    </recommendedName>
</protein>
<name>A0A1R2AV79_9CILI</name>
<accession>A0A1R2AV79</accession>
<feature type="domain" description="F-box" evidence="1">
    <location>
        <begin position="1"/>
        <end position="44"/>
    </location>
</feature>
<organism evidence="2 3">
    <name type="scientific">Stentor coeruleus</name>
    <dbReference type="NCBI Taxonomy" id="5963"/>
    <lineage>
        <taxon>Eukaryota</taxon>
        <taxon>Sar</taxon>
        <taxon>Alveolata</taxon>
        <taxon>Ciliophora</taxon>
        <taxon>Postciliodesmatophora</taxon>
        <taxon>Heterotrichea</taxon>
        <taxon>Heterotrichida</taxon>
        <taxon>Stentoridae</taxon>
        <taxon>Stentor</taxon>
    </lineage>
</organism>
<dbReference type="PROSITE" id="PS50181">
    <property type="entry name" value="FBOX"/>
    <property type="match status" value="1"/>
</dbReference>
<dbReference type="AlphaFoldDB" id="A0A1R2AV79"/>
<evidence type="ECO:0000313" key="3">
    <source>
        <dbReference type="Proteomes" id="UP000187209"/>
    </source>
</evidence>
<comment type="caution">
    <text evidence="2">The sequence shown here is derived from an EMBL/GenBank/DDBJ whole genome shotgun (WGS) entry which is preliminary data.</text>
</comment>
<dbReference type="InterPro" id="IPR036047">
    <property type="entry name" value="F-box-like_dom_sf"/>
</dbReference>
<reference evidence="2 3" key="1">
    <citation type="submission" date="2016-11" db="EMBL/GenBank/DDBJ databases">
        <title>The macronuclear genome of Stentor coeruleus: a giant cell with tiny introns.</title>
        <authorList>
            <person name="Slabodnick M."/>
            <person name="Ruby J.G."/>
            <person name="Reiff S.B."/>
            <person name="Swart E.C."/>
            <person name="Gosai S."/>
            <person name="Prabakaran S."/>
            <person name="Witkowska E."/>
            <person name="Larue G.E."/>
            <person name="Fisher S."/>
            <person name="Freeman R.M."/>
            <person name="Gunawardena J."/>
            <person name="Chu W."/>
            <person name="Stover N.A."/>
            <person name="Gregory B.D."/>
            <person name="Nowacki M."/>
            <person name="Derisi J."/>
            <person name="Roy S.W."/>
            <person name="Marshall W.F."/>
            <person name="Sood P."/>
        </authorList>
    </citation>
    <scope>NUCLEOTIDE SEQUENCE [LARGE SCALE GENOMIC DNA]</scope>
    <source>
        <strain evidence="2">WM001</strain>
    </source>
</reference>
<dbReference type="InterPro" id="IPR001810">
    <property type="entry name" value="F-box_dom"/>
</dbReference>
<dbReference type="EMBL" id="MPUH01001345">
    <property type="protein sequence ID" value="OMJ68352.1"/>
    <property type="molecule type" value="Genomic_DNA"/>
</dbReference>
<keyword evidence="3" id="KW-1185">Reference proteome</keyword>
<dbReference type="InterPro" id="IPR055336">
    <property type="entry name" value="At4g00755-like"/>
</dbReference>
<evidence type="ECO:0000313" key="2">
    <source>
        <dbReference type="EMBL" id="OMJ68352.1"/>
    </source>
</evidence>
<dbReference type="InterPro" id="IPR008979">
    <property type="entry name" value="Galactose-bd-like_sf"/>
</dbReference>
<dbReference type="Pfam" id="PF00646">
    <property type="entry name" value="F-box"/>
    <property type="match status" value="1"/>
</dbReference>
<sequence length="408" mass="48108">MEKISNWVLLEIFSYLDINSLLESRVLNKRFSSTISNNSLWKAKFSSSRYKPSTYHSGAYFKFPKTSEIMNFSCINDPDKPPTFENMAYYFNILRNPQRIIKCAHSVSSEDYTQTIDKVLDYNTNEFWSSKPYDEDNTNEFAVFELTGICYVFTISFKTYRALYQGGPIYPPKRVKILIGNTPDEYFFSSDEFDVEINENYNTILVLPNIVKGKYVRIDFIEKVTREPGSEKYYTVLSFVEITGFPIEIEPNPNSLESIIKSENLKNIVSRHDEIQSPFLYSQINSVGLMNDFLLATSNLSCNEIKNYFVAVYEQKNEENDTKVYPTNLTADFYFDNKDYERAFEHYRRIYDFYGVFKCFIIMEKHTELKSFLSQTWYRVPNYAEILKIARKLGLEYEQKMKEVLKKE</sequence>
<dbReference type="Gene3D" id="2.60.120.260">
    <property type="entry name" value="Galactose-binding domain-like"/>
    <property type="match status" value="1"/>
</dbReference>
<gene>
    <name evidence="2" type="ORF">SteCoe_34228</name>
</gene>
<dbReference type="OrthoDB" id="2162805at2759"/>
<dbReference type="PANTHER" id="PTHR39741:SF2">
    <property type="entry name" value="F-BOX DOMAIN-CONTAINING PROTEIN"/>
    <property type="match status" value="1"/>
</dbReference>
<evidence type="ECO:0000259" key="1">
    <source>
        <dbReference type="PROSITE" id="PS50181"/>
    </source>
</evidence>
<dbReference type="Gene3D" id="1.20.1280.50">
    <property type="match status" value="1"/>
</dbReference>
<dbReference type="PANTHER" id="PTHR39741">
    <property type="entry name" value="F-BOX DOMAIN CONTAINING PROTEIN, EXPRESSED"/>
    <property type="match status" value="1"/>
</dbReference>